<feature type="chain" id="PRO_5040456316" evidence="2">
    <location>
        <begin position="23"/>
        <end position="562"/>
    </location>
</feature>
<dbReference type="PANTHER" id="PTHR32208:SF21">
    <property type="entry name" value="LOW QUALITY PROTEIN: ALDEHYDE OXIDASE GLOX-LIKE"/>
    <property type="match status" value="1"/>
</dbReference>
<evidence type="ECO:0000259" key="3">
    <source>
        <dbReference type="Pfam" id="PF07250"/>
    </source>
</evidence>
<feature type="signal peptide" evidence="2">
    <location>
        <begin position="1"/>
        <end position="22"/>
    </location>
</feature>
<evidence type="ECO:0000256" key="2">
    <source>
        <dbReference type="SAM" id="SignalP"/>
    </source>
</evidence>
<accession>A0A9N8WNB1</accession>
<comment type="caution">
    <text evidence="5">The sequence shown here is derived from an EMBL/GenBank/DDBJ whole genome shotgun (WGS) entry which is preliminary data.</text>
</comment>
<proteinExistence type="predicted"/>
<dbReference type="InterPro" id="IPR015202">
    <property type="entry name" value="GO-like_E_set"/>
</dbReference>
<dbReference type="Proteomes" id="UP000789570">
    <property type="component" value="Unassembled WGS sequence"/>
</dbReference>
<dbReference type="InterPro" id="IPR013783">
    <property type="entry name" value="Ig-like_fold"/>
</dbReference>
<dbReference type="Pfam" id="PF09118">
    <property type="entry name" value="GO-like_E_set"/>
    <property type="match status" value="1"/>
</dbReference>
<dbReference type="SUPFAM" id="SSF81296">
    <property type="entry name" value="E set domains"/>
    <property type="match status" value="1"/>
</dbReference>
<reference evidence="5" key="1">
    <citation type="submission" date="2021-06" db="EMBL/GenBank/DDBJ databases">
        <authorList>
            <person name="Kallberg Y."/>
            <person name="Tangrot J."/>
            <person name="Rosling A."/>
        </authorList>
    </citation>
    <scope>NUCLEOTIDE SEQUENCE</scope>
    <source>
        <strain evidence="5">UK204</strain>
    </source>
</reference>
<organism evidence="5 6">
    <name type="scientific">Funneliformis caledonium</name>
    <dbReference type="NCBI Taxonomy" id="1117310"/>
    <lineage>
        <taxon>Eukaryota</taxon>
        <taxon>Fungi</taxon>
        <taxon>Fungi incertae sedis</taxon>
        <taxon>Mucoromycota</taxon>
        <taxon>Glomeromycotina</taxon>
        <taxon>Glomeromycetes</taxon>
        <taxon>Glomerales</taxon>
        <taxon>Glomeraceae</taxon>
        <taxon>Funneliformis</taxon>
    </lineage>
</organism>
<feature type="domain" description="Galactose oxidase-like Early set" evidence="4">
    <location>
        <begin position="460"/>
        <end position="551"/>
    </location>
</feature>
<dbReference type="Gene3D" id="2.60.40.10">
    <property type="entry name" value="Immunoglobulins"/>
    <property type="match status" value="1"/>
</dbReference>
<dbReference type="Pfam" id="PF07250">
    <property type="entry name" value="Glyoxal_oxid_N"/>
    <property type="match status" value="1"/>
</dbReference>
<keyword evidence="6" id="KW-1185">Reference proteome</keyword>
<dbReference type="SUPFAM" id="SSF50965">
    <property type="entry name" value="Galactose oxidase, central domain"/>
    <property type="match status" value="1"/>
</dbReference>
<dbReference type="AlphaFoldDB" id="A0A9N8WNB1"/>
<dbReference type="Gene3D" id="2.130.10.80">
    <property type="entry name" value="Galactose oxidase/kelch, beta-propeller"/>
    <property type="match status" value="1"/>
</dbReference>
<dbReference type="InterPro" id="IPR011043">
    <property type="entry name" value="Gal_Oxase/kelch_b-propeller"/>
</dbReference>
<evidence type="ECO:0000259" key="4">
    <source>
        <dbReference type="Pfam" id="PF09118"/>
    </source>
</evidence>
<sequence>MNVKLILFLFLFGGLIIFNVNALPASPLPLVERNDGGDTSLGTWKIVGKSGVNAMHAFLVSSRKFVFVDKLEGNDLKRPDGVSAISAEYDLDTNEARALSIYTNTFCSAGAWLGNGTLVEAGGDNGDANFRSGRQTVRLYDKTIGDWYEFEGVMPTMRWYPTMLSLPSGNVLVVGGAKAATGVNKDSINNPSYTFYPPSGTVMEDFSLPFLTETLPYNLYPMVHVIPNFEGKTLLFIHVNQRSISFDIGTGKVVYEYPKMPGGFRNYPLTGTSVILPLTPTDNYKAKVMICGGNKAYEITSEGEASCGILDLMTDKAQWEMNDFGGTPRIMPDATFLVDGTILFVNGARTGFAGYRKGGGANALWVNENPVLFPVLYDHFAKTFKPLASSIVPRMYHSVSSLVPDGTVLVTGSNPQGNVAIDVKYPTEYRVEIFSPPYLYTKTPRPNIISLQTFEINKERIKVYYQQMVTLIVQVAGGPPNFTASLIHHGFITHSQNMGQRYVYLEVENVWTDSTANDQYIVTVKLPQNPTIIAPGPSFLYLMNYDAPCVSGAEILLNEQPK</sequence>
<dbReference type="EMBL" id="CAJVPQ010000545">
    <property type="protein sequence ID" value="CAG8491114.1"/>
    <property type="molecule type" value="Genomic_DNA"/>
</dbReference>
<gene>
    <name evidence="5" type="ORF">FCALED_LOCUS3218</name>
</gene>
<dbReference type="OrthoDB" id="2019572at2759"/>
<evidence type="ECO:0000313" key="6">
    <source>
        <dbReference type="Proteomes" id="UP000789570"/>
    </source>
</evidence>
<feature type="domain" description="Glyoxal oxidase N-terminal" evidence="3">
    <location>
        <begin position="82"/>
        <end position="438"/>
    </location>
</feature>
<dbReference type="InterPro" id="IPR014756">
    <property type="entry name" value="Ig_E-set"/>
</dbReference>
<dbReference type="PANTHER" id="PTHR32208">
    <property type="entry name" value="SECRETED PROTEIN-RELATED"/>
    <property type="match status" value="1"/>
</dbReference>
<evidence type="ECO:0000313" key="5">
    <source>
        <dbReference type="EMBL" id="CAG8491114.1"/>
    </source>
</evidence>
<name>A0A9N8WNB1_9GLOM</name>
<dbReference type="InterPro" id="IPR009880">
    <property type="entry name" value="Glyoxal_oxidase_N"/>
</dbReference>
<evidence type="ECO:0000256" key="1">
    <source>
        <dbReference type="ARBA" id="ARBA00022729"/>
    </source>
</evidence>
<protein>
    <submittedName>
        <fullName evidence="5">6277_t:CDS:1</fullName>
    </submittedName>
</protein>
<keyword evidence="1 2" id="KW-0732">Signal</keyword>
<dbReference type="InterPro" id="IPR037293">
    <property type="entry name" value="Gal_Oxidase_central_sf"/>
</dbReference>